<gene>
    <name evidence="2" type="ORF">K8V91_06315</name>
</gene>
<reference evidence="2" key="2">
    <citation type="submission" date="2021-09" db="EMBL/GenBank/DDBJ databases">
        <authorList>
            <person name="Gilroy R."/>
        </authorList>
    </citation>
    <scope>NUCLEOTIDE SEQUENCE</scope>
    <source>
        <strain evidence="2">CHK193-16274</strain>
    </source>
</reference>
<proteinExistence type="predicted"/>
<dbReference type="AlphaFoldDB" id="A0A921GB79"/>
<sequence length="292" mass="33580">MRIIYASCLISKKKNKELFENNTYTGFQVQKFHQLLCHGFAFNKCDIQILSALPVTRKNCNKIFIKKDYEKEGSIFFNYLTVINLPILKNIFIILAAMIEMFKLAKCKDNVFLMADCLNQSVSFGAVIVSKILGIKSVGIITDLPDFLSDKGKNSFNNMIIKMFNNYVLLTDEMNDYIVENITHKNKPYIVIEGSVDYTILNETTYEKYEKKVCMYTGTLAKIYGIEYLVKGFIKANVLNSELHIYGDGDFKNELIDLCKKNSNIKYFGTKPNEYIVEEQKKATLLINPRPS</sequence>
<keyword evidence="1" id="KW-0472">Membrane</keyword>
<keyword evidence="1" id="KW-1133">Transmembrane helix</keyword>
<feature type="transmembrane region" description="Helical" evidence="1">
    <location>
        <begin position="76"/>
        <end position="99"/>
    </location>
</feature>
<keyword evidence="1" id="KW-0812">Transmembrane</keyword>
<dbReference type="SUPFAM" id="SSF53756">
    <property type="entry name" value="UDP-Glycosyltransferase/glycogen phosphorylase"/>
    <property type="match status" value="1"/>
</dbReference>
<comment type="caution">
    <text evidence="2">The sequence shown here is derived from an EMBL/GenBank/DDBJ whole genome shotgun (WGS) entry which is preliminary data.</text>
</comment>
<feature type="non-terminal residue" evidence="2">
    <location>
        <position position="292"/>
    </location>
</feature>
<dbReference type="Gene3D" id="3.40.50.2000">
    <property type="entry name" value="Glycogen Phosphorylase B"/>
    <property type="match status" value="2"/>
</dbReference>
<name>A0A921GB79_9FIRM</name>
<dbReference type="EMBL" id="DYWV01000213">
    <property type="protein sequence ID" value="HJF40522.1"/>
    <property type="molecule type" value="Genomic_DNA"/>
</dbReference>
<dbReference type="Proteomes" id="UP000749320">
    <property type="component" value="Unassembled WGS sequence"/>
</dbReference>
<organism evidence="2 3">
    <name type="scientific">Thomasclavelia spiroformis</name>
    <dbReference type="NCBI Taxonomy" id="29348"/>
    <lineage>
        <taxon>Bacteria</taxon>
        <taxon>Bacillati</taxon>
        <taxon>Bacillota</taxon>
        <taxon>Erysipelotrichia</taxon>
        <taxon>Erysipelotrichales</taxon>
        <taxon>Coprobacillaceae</taxon>
        <taxon>Thomasclavelia</taxon>
    </lineage>
</organism>
<evidence type="ECO:0000256" key="1">
    <source>
        <dbReference type="SAM" id="Phobius"/>
    </source>
</evidence>
<protein>
    <recommendedName>
        <fullName evidence="4">Glycosyltransferase</fullName>
    </recommendedName>
</protein>
<evidence type="ECO:0008006" key="4">
    <source>
        <dbReference type="Google" id="ProtNLM"/>
    </source>
</evidence>
<reference evidence="2" key="1">
    <citation type="journal article" date="2021" name="PeerJ">
        <title>Extensive microbial diversity within the chicken gut microbiome revealed by metagenomics and culture.</title>
        <authorList>
            <person name="Gilroy R."/>
            <person name="Ravi A."/>
            <person name="Getino M."/>
            <person name="Pursley I."/>
            <person name="Horton D.L."/>
            <person name="Alikhan N.F."/>
            <person name="Baker D."/>
            <person name="Gharbi K."/>
            <person name="Hall N."/>
            <person name="Watson M."/>
            <person name="Adriaenssens E.M."/>
            <person name="Foster-Nyarko E."/>
            <person name="Jarju S."/>
            <person name="Secka A."/>
            <person name="Antonio M."/>
            <person name="Oren A."/>
            <person name="Chaudhuri R.R."/>
            <person name="La Ragione R."/>
            <person name="Hildebrand F."/>
            <person name="Pallen M.J."/>
        </authorList>
    </citation>
    <scope>NUCLEOTIDE SEQUENCE</scope>
    <source>
        <strain evidence="2">CHK193-16274</strain>
    </source>
</reference>
<evidence type="ECO:0000313" key="2">
    <source>
        <dbReference type="EMBL" id="HJF40522.1"/>
    </source>
</evidence>
<evidence type="ECO:0000313" key="3">
    <source>
        <dbReference type="Proteomes" id="UP000749320"/>
    </source>
</evidence>
<accession>A0A921GB79</accession>